<dbReference type="InterPro" id="IPR008207">
    <property type="entry name" value="Sig_transdc_His_kin_Hpt_dom"/>
</dbReference>
<dbReference type="SMART" id="SM00091">
    <property type="entry name" value="PAS"/>
    <property type="match status" value="3"/>
</dbReference>
<dbReference type="InterPro" id="IPR000700">
    <property type="entry name" value="PAS-assoc_C"/>
</dbReference>
<organism evidence="19 20">
    <name type="scientific">Caldimonas mangrovi</name>
    <dbReference type="NCBI Taxonomy" id="2944811"/>
    <lineage>
        <taxon>Bacteria</taxon>
        <taxon>Pseudomonadati</taxon>
        <taxon>Pseudomonadota</taxon>
        <taxon>Betaproteobacteria</taxon>
        <taxon>Burkholderiales</taxon>
        <taxon>Sphaerotilaceae</taxon>
        <taxon>Caldimonas</taxon>
    </lineage>
</organism>
<evidence type="ECO:0000256" key="6">
    <source>
        <dbReference type="ARBA" id="ARBA00022692"/>
    </source>
</evidence>
<evidence type="ECO:0000256" key="3">
    <source>
        <dbReference type="ARBA" id="ARBA00012438"/>
    </source>
</evidence>
<evidence type="ECO:0000256" key="5">
    <source>
        <dbReference type="ARBA" id="ARBA00022553"/>
    </source>
</evidence>
<dbReference type="Pfam" id="PF00512">
    <property type="entry name" value="HisKA"/>
    <property type="match status" value="1"/>
</dbReference>
<accession>A0ABT0YL20</accession>
<dbReference type="CDD" id="cd16922">
    <property type="entry name" value="HATPase_EvgS-ArcB-TorS-like"/>
    <property type="match status" value="1"/>
</dbReference>
<dbReference type="RefSeq" id="WP_251777641.1">
    <property type="nucleotide sequence ID" value="NZ_JAMKFE010000004.1"/>
</dbReference>
<feature type="modified residue" description="Phosphohistidine" evidence="12">
    <location>
        <position position="1257"/>
    </location>
</feature>
<dbReference type="SMART" id="SM00448">
    <property type="entry name" value="REC"/>
    <property type="match status" value="2"/>
</dbReference>
<dbReference type="Pfam" id="PF02518">
    <property type="entry name" value="HATPase_c"/>
    <property type="match status" value="1"/>
</dbReference>
<keyword evidence="11" id="KW-0472">Membrane</keyword>
<evidence type="ECO:0000256" key="2">
    <source>
        <dbReference type="ARBA" id="ARBA00004651"/>
    </source>
</evidence>
<dbReference type="InterPro" id="IPR036097">
    <property type="entry name" value="HisK_dim/P_sf"/>
</dbReference>
<feature type="modified residue" description="4-aspartylphosphate" evidence="13">
    <location>
        <position position="1084"/>
    </location>
</feature>
<sequence>MPRNQTPTLRLMAAGALGLTGWLTALLGQGPLAIAGSLALAAAALGWAWRAPVRRSAGDSALSSFLPALRDEMHAPTQGLSQRFDTLEAIIAAVNGAGTLGTAMEGVSRAIGRHLGAHAFAVLRVDDWNGETGLVFPWDERGGGRENHVDLSLLGTAHGSDGLTGTAIASHAVTICADLANAGVGGHRLRPAGARRAVAVPVWSDDAPVAVVEWYDPQVSPAHEHVQHLLGVAMAQLSLLARRDVARSGMELSQERSRRLAMVAARVSSGVIIADRSGRIEWVNEAYTRITGWAPEEVIGRECWTLMTDPRAGHALSEAIAKREDFKLEYAGRRRFADGGSEPYWGEIDVTHVLDEQGARFLFLGVLTDVTERQQRADQLEGERTHLNELIEHLPVSLYVMEPTELRLMAVNRHAEREFGIRREEMIGLRAEEALGRQLTALILPSVRNALDGGEPIEDEFLWRSHRRGDRHLNARYIALRHTDGTPRAVIIIARDLTERRRAEGALVESEARFREFADAVDDHLFISNPDRSHFLYVSNRLYDFWGVTPDEHARNPVGYLDNIPPEDRHLLDERAMRERQLLPVDFVHRLHHPARGLRWLHTRTRARRLPNGEVRVYGLCTDITEEHEREQELQRARDAAEAASQAKSQFLANMSHEIRTPMNGILGMTELLLGTSLSEKQRRFAHAVYRSGESLLEIINDILDFSKIEAGKLELAPADFVLRAVVEDTLELMAPRAHEKSLELSFREQPGLPGVLHGDPLRLRQVLTNLVANAIKFTERGEVVVDVQRVPDRVAADGQVLLEFTVRDTGIGIAPELLPRLFHAFTQAHGGMARRYGGTGLGLAISKQLVEMMGGDIRASSMPGLGSQFSFSLPLGLTADGAGLAPTEALEMPALRVLVVEDHDTNRTVLENMLGAWGMRVALARDGVEALEVLEREREAGGGFDLALVDMSMPRMNGVQFARALRDSPHWRHLKLMLLSSVSSPDDVRVAHEAGFHRFVAKPVRKVELRQAILGLSALPVREREQPLPRLDRHVLVVEDNPVNQEVIHQMLRRLGCRTHLAQSGVEGLRALCEHRFDLVLMDIQMPGMDGVETLRWFRRGPGGRFAFLTPPDTPVLAVTANALGGDEERFLAHGFNDYLSKPFRQNQLLAVLTHWLRTSAGEPREAGAPNASPIKARAGVEAVQTDDGEPNMIQPDPLVFDAEAVARLRELDPQGENQLLSRLFRTFHTSLLRLVPQMEEAHEINDLATIRLTAHTLKSSCASVGALKLSVQCAEIESMIRSGQSGPFEQRIHAIRQETDRVLESLRILLGSDR</sequence>
<feature type="domain" description="HPt" evidence="18">
    <location>
        <begin position="1218"/>
        <end position="1311"/>
    </location>
</feature>
<dbReference type="InterPro" id="IPR011006">
    <property type="entry name" value="CheY-like_superfamily"/>
</dbReference>
<keyword evidence="5 13" id="KW-0597">Phosphoprotein</keyword>
<dbReference type="InterPro" id="IPR003661">
    <property type="entry name" value="HisK_dim/P_dom"/>
</dbReference>
<dbReference type="SUPFAM" id="SSF55785">
    <property type="entry name" value="PYP-like sensor domain (PAS domain)"/>
    <property type="match status" value="3"/>
</dbReference>
<evidence type="ECO:0000313" key="19">
    <source>
        <dbReference type="EMBL" id="MCM5679430.1"/>
    </source>
</evidence>
<evidence type="ECO:0000256" key="12">
    <source>
        <dbReference type="PROSITE-ProRule" id="PRU00110"/>
    </source>
</evidence>
<dbReference type="SMART" id="SM00388">
    <property type="entry name" value="HisKA"/>
    <property type="match status" value="1"/>
</dbReference>
<dbReference type="CDD" id="cd00082">
    <property type="entry name" value="HisKA"/>
    <property type="match status" value="1"/>
</dbReference>
<dbReference type="InterPro" id="IPR001610">
    <property type="entry name" value="PAC"/>
</dbReference>
<evidence type="ECO:0000256" key="4">
    <source>
        <dbReference type="ARBA" id="ARBA00022475"/>
    </source>
</evidence>
<dbReference type="PROSITE" id="PS50113">
    <property type="entry name" value="PAC"/>
    <property type="match status" value="1"/>
</dbReference>
<dbReference type="SMART" id="SM00387">
    <property type="entry name" value="HATPase_c"/>
    <property type="match status" value="1"/>
</dbReference>
<dbReference type="PROSITE" id="PS50110">
    <property type="entry name" value="RESPONSE_REGULATORY"/>
    <property type="match status" value="2"/>
</dbReference>
<evidence type="ECO:0000256" key="7">
    <source>
        <dbReference type="ARBA" id="ARBA00022741"/>
    </source>
</evidence>
<dbReference type="PROSITE" id="PS50112">
    <property type="entry name" value="PAS"/>
    <property type="match status" value="3"/>
</dbReference>
<dbReference type="PANTHER" id="PTHR45339:SF1">
    <property type="entry name" value="HYBRID SIGNAL TRANSDUCTION HISTIDINE KINASE J"/>
    <property type="match status" value="1"/>
</dbReference>
<feature type="domain" description="Response regulatory" evidence="15">
    <location>
        <begin position="897"/>
        <end position="1018"/>
    </location>
</feature>
<dbReference type="InterPro" id="IPR000014">
    <property type="entry name" value="PAS"/>
</dbReference>
<dbReference type="Gene3D" id="3.40.50.2300">
    <property type="match status" value="2"/>
</dbReference>
<dbReference type="SUPFAM" id="SSF55874">
    <property type="entry name" value="ATPase domain of HSP90 chaperone/DNA topoisomerase II/histidine kinase"/>
    <property type="match status" value="1"/>
</dbReference>
<evidence type="ECO:0000256" key="1">
    <source>
        <dbReference type="ARBA" id="ARBA00000085"/>
    </source>
</evidence>
<dbReference type="InterPro" id="IPR005467">
    <property type="entry name" value="His_kinase_dom"/>
</dbReference>
<dbReference type="PROSITE" id="PS50109">
    <property type="entry name" value="HIS_KIN"/>
    <property type="match status" value="1"/>
</dbReference>
<feature type="domain" description="PAC" evidence="17">
    <location>
        <begin position="330"/>
        <end position="382"/>
    </location>
</feature>
<dbReference type="SUPFAM" id="SSF52172">
    <property type="entry name" value="CheY-like"/>
    <property type="match status" value="2"/>
</dbReference>
<keyword evidence="8" id="KW-0067">ATP-binding</keyword>
<evidence type="ECO:0000259" key="15">
    <source>
        <dbReference type="PROSITE" id="PS50110"/>
    </source>
</evidence>
<keyword evidence="4" id="KW-1003">Cell membrane</keyword>
<protein>
    <recommendedName>
        <fullName evidence="3">histidine kinase</fullName>
        <ecNumber evidence="3">2.7.13.3</ecNumber>
    </recommendedName>
</protein>
<dbReference type="SMART" id="SM00073">
    <property type="entry name" value="HPT"/>
    <property type="match status" value="1"/>
</dbReference>
<keyword evidence="6" id="KW-0812">Transmembrane</keyword>
<evidence type="ECO:0000259" key="14">
    <source>
        <dbReference type="PROSITE" id="PS50109"/>
    </source>
</evidence>
<dbReference type="InterPro" id="IPR035965">
    <property type="entry name" value="PAS-like_dom_sf"/>
</dbReference>
<evidence type="ECO:0000256" key="9">
    <source>
        <dbReference type="ARBA" id="ARBA00022989"/>
    </source>
</evidence>
<evidence type="ECO:0000256" key="8">
    <source>
        <dbReference type="ARBA" id="ARBA00022840"/>
    </source>
</evidence>
<dbReference type="Gene3D" id="3.30.450.20">
    <property type="entry name" value="PAS domain"/>
    <property type="match status" value="3"/>
</dbReference>
<dbReference type="InterPro" id="IPR004358">
    <property type="entry name" value="Sig_transdc_His_kin-like_C"/>
</dbReference>
<dbReference type="SUPFAM" id="SSF47384">
    <property type="entry name" value="Homodimeric domain of signal transducing histidine kinase"/>
    <property type="match status" value="1"/>
</dbReference>
<evidence type="ECO:0000259" key="17">
    <source>
        <dbReference type="PROSITE" id="PS50113"/>
    </source>
</evidence>
<feature type="domain" description="PAS" evidence="16">
    <location>
        <begin position="256"/>
        <end position="301"/>
    </location>
</feature>
<dbReference type="Proteomes" id="UP001165541">
    <property type="component" value="Unassembled WGS sequence"/>
</dbReference>
<dbReference type="Pfam" id="PF01627">
    <property type="entry name" value="Hpt"/>
    <property type="match status" value="1"/>
</dbReference>
<dbReference type="InterPro" id="IPR001789">
    <property type="entry name" value="Sig_transdc_resp-reg_receiver"/>
</dbReference>
<dbReference type="SUPFAM" id="SSF55781">
    <property type="entry name" value="GAF domain-like"/>
    <property type="match status" value="1"/>
</dbReference>
<dbReference type="InterPro" id="IPR013655">
    <property type="entry name" value="PAS_fold_3"/>
</dbReference>
<dbReference type="EMBL" id="JAMKFE010000004">
    <property type="protein sequence ID" value="MCM5679430.1"/>
    <property type="molecule type" value="Genomic_DNA"/>
</dbReference>
<feature type="domain" description="PAS" evidence="16">
    <location>
        <begin position="510"/>
        <end position="586"/>
    </location>
</feature>
<feature type="domain" description="Histidine kinase" evidence="14">
    <location>
        <begin position="654"/>
        <end position="878"/>
    </location>
</feature>
<dbReference type="SUPFAM" id="SSF47226">
    <property type="entry name" value="Histidine-containing phosphotransfer domain, HPT domain"/>
    <property type="match status" value="1"/>
</dbReference>
<dbReference type="Pfam" id="PF08447">
    <property type="entry name" value="PAS_3"/>
    <property type="match status" value="1"/>
</dbReference>
<dbReference type="PANTHER" id="PTHR45339">
    <property type="entry name" value="HYBRID SIGNAL TRANSDUCTION HISTIDINE KINASE J"/>
    <property type="match status" value="1"/>
</dbReference>
<dbReference type="Gene3D" id="1.10.287.130">
    <property type="match status" value="1"/>
</dbReference>
<dbReference type="SMART" id="SM00086">
    <property type="entry name" value="PAC"/>
    <property type="match status" value="3"/>
</dbReference>
<dbReference type="PROSITE" id="PS50894">
    <property type="entry name" value="HPT"/>
    <property type="match status" value="1"/>
</dbReference>
<evidence type="ECO:0000256" key="10">
    <source>
        <dbReference type="ARBA" id="ARBA00023012"/>
    </source>
</evidence>
<comment type="catalytic activity">
    <reaction evidence="1">
        <text>ATP + protein L-histidine = ADP + protein N-phospho-L-histidine.</text>
        <dbReference type="EC" id="2.7.13.3"/>
    </reaction>
</comment>
<dbReference type="PRINTS" id="PR00344">
    <property type="entry name" value="BCTRLSENSOR"/>
</dbReference>
<comment type="subcellular location">
    <subcellularLocation>
        <location evidence="2">Cell membrane</location>
        <topology evidence="2">Multi-pass membrane protein</topology>
    </subcellularLocation>
</comment>
<reference evidence="19" key="1">
    <citation type="submission" date="2022-05" db="EMBL/GenBank/DDBJ databases">
        <title>Schlegelella sp. nov., isolated from mangrove soil.</title>
        <authorList>
            <person name="Liu Y."/>
            <person name="Ge X."/>
            <person name="Liu W."/>
        </authorList>
    </citation>
    <scope>NUCLEOTIDE SEQUENCE</scope>
    <source>
        <strain evidence="19">S2-27</strain>
    </source>
</reference>
<feature type="modified residue" description="4-aspartylphosphate" evidence="13">
    <location>
        <position position="951"/>
    </location>
</feature>
<dbReference type="InterPro" id="IPR013656">
    <property type="entry name" value="PAS_4"/>
</dbReference>
<dbReference type="InterPro" id="IPR029016">
    <property type="entry name" value="GAF-like_dom_sf"/>
</dbReference>
<dbReference type="CDD" id="cd00130">
    <property type="entry name" value="PAS"/>
    <property type="match status" value="2"/>
</dbReference>
<keyword evidence="9" id="KW-1133">Transmembrane helix</keyword>
<dbReference type="InterPro" id="IPR036890">
    <property type="entry name" value="HATPase_C_sf"/>
</dbReference>
<keyword evidence="7" id="KW-0547">Nucleotide-binding</keyword>
<evidence type="ECO:0000256" key="11">
    <source>
        <dbReference type="ARBA" id="ARBA00023136"/>
    </source>
</evidence>
<proteinExistence type="predicted"/>
<dbReference type="InterPro" id="IPR036641">
    <property type="entry name" value="HPT_dom_sf"/>
</dbReference>
<dbReference type="CDD" id="cd17546">
    <property type="entry name" value="REC_hyHK_CKI1_RcsC-like"/>
    <property type="match status" value="2"/>
</dbReference>
<evidence type="ECO:0000259" key="18">
    <source>
        <dbReference type="PROSITE" id="PS50894"/>
    </source>
</evidence>
<keyword evidence="20" id="KW-1185">Reference proteome</keyword>
<evidence type="ECO:0000256" key="13">
    <source>
        <dbReference type="PROSITE-ProRule" id="PRU00169"/>
    </source>
</evidence>
<dbReference type="Pfam" id="PF13426">
    <property type="entry name" value="PAS_9"/>
    <property type="match status" value="1"/>
</dbReference>
<evidence type="ECO:0000259" key="16">
    <source>
        <dbReference type="PROSITE" id="PS50112"/>
    </source>
</evidence>
<dbReference type="Pfam" id="PF08448">
    <property type="entry name" value="PAS_4"/>
    <property type="match status" value="1"/>
</dbReference>
<evidence type="ECO:0000313" key="20">
    <source>
        <dbReference type="Proteomes" id="UP001165541"/>
    </source>
</evidence>
<dbReference type="EC" id="2.7.13.3" evidence="3"/>
<feature type="domain" description="Response regulatory" evidence="15">
    <location>
        <begin position="1035"/>
        <end position="1158"/>
    </location>
</feature>
<dbReference type="CDD" id="cd00088">
    <property type="entry name" value="HPT"/>
    <property type="match status" value="1"/>
</dbReference>
<dbReference type="Gene3D" id="3.30.450.40">
    <property type="match status" value="1"/>
</dbReference>
<comment type="caution">
    <text evidence="19">The sequence shown here is derived from an EMBL/GenBank/DDBJ whole genome shotgun (WGS) entry which is preliminary data.</text>
</comment>
<dbReference type="InterPro" id="IPR003594">
    <property type="entry name" value="HATPase_dom"/>
</dbReference>
<keyword evidence="10" id="KW-0902">Two-component regulatory system</keyword>
<name>A0ABT0YL20_9BURK</name>
<gene>
    <name evidence="19" type="ORF">M8A51_07785</name>
</gene>
<feature type="domain" description="PAS" evidence="16">
    <location>
        <begin position="383"/>
        <end position="454"/>
    </location>
</feature>
<dbReference type="Gene3D" id="1.20.120.160">
    <property type="entry name" value="HPT domain"/>
    <property type="match status" value="1"/>
</dbReference>
<dbReference type="Pfam" id="PF00072">
    <property type="entry name" value="Response_reg"/>
    <property type="match status" value="2"/>
</dbReference>
<dbReference type="NCBIfam" id="TIGR00229">
    <property type="entry name" value="sensory_box"/>
    <property type="match status" value="3"/>
</dbReference>
<dbReference type="Gene3D" id="3.30.565.10">
    <property type="entry name" value="Histidine kinase-like ATPase, C-terminal domain"/>
    <property type="match status" value="1"/>
</dbReference>